<evidence type="ECO:0000259" key="7">
    <source>
        <dbReference type="Pfam" id="PF00441"/>
    </source>
</evidence>
<reference evidence="10" key="1">
    <citation type="journal article" date="2014" name="Int. J. Syst. Evol. Microbiol.">
        <title>Complete genome sequence of Corynebacterium casei LMG S-19264T (=DSM 44701T), isolated from a smear-ripened cheese.</title>
        <authorList>
            <consortium name="US DOE Joint Genome Institute (JGI-PGF)"/>
            <person name="Walter F."/>
            <person name="Albersmeier A."/>
            <person name="Kalinowski J."/>
            <person name="Ruckert C."/>
        </authorList>
    </citation>
    <scope>NUCLEOTIDE SEQUENCE</scope>
    <source>
        <strain evidence="10">CGMCC 1.12777</strain>
    </source>
</reference>
<dbReference type="Pfam" id="PF02771">
    <property type="entry name" value="Acyl-CoA_dh_N"/>
    <property type="match status" value="1"/>
</dbReference>
<dbReference type="Pfam" id="PF00441">
    <property type="entry name" value="Acyl-CoA_dh_1"/>
    <property type="match status" value="1"/>
</dbReference>
<comment type="caution">
    <text evidence="10">The sequence shown here is derived from an EMBL/GenBank/DDBJ whole genome shotgun (WGS) entry which is preliminary data.</text>
</comment>
<evidence type="ECO:0000256" key="5">
    <source>
        <dbReference type="ARBA" id="ARBA00023002"/>
    </source>
</evidence>
<dbReference type="InterPro" id="IPR046373">
    <property type="entry name" value="Acyl-CoA_Oxase/DH_mid-dom_sf"/>
</dbReference>
<evidence type="ECO:0000256" key="1">
    <source>
        <dbReference type="ARBA" id="ARBA00001974"/>
    </source>
</evidence>
<name>A0A8J3ELW8_9BACL</name>
<dbReference type="Gene3D" id="1.20.140.10">
    <property type="entry name" value="Butyryl-CoA Dehydrogenase, subunit A, domain 3"/>
    <property type="match status" value="1"/>
</dbReference>
<dbReference type="SUPFAM" id="SSF56645">
    <property type="entry name" value="Acyl-CoA dehydrogenase NM domain-like"/>
    <property type="match status" value="1"/>
</dbReference>
<dbReference type="Gene3D" id="1.10.540.10">
    <property type="entry name" value="Acyl-CoA dehydrogenase/oxidase, N-terminal domain"/>
    <property type="match status" value="1"/>
</dbReference>
<keyword evidence="5 6" id="KW-0560">Oxidoreductase</keyword>
<gene>
    <name evidence="10" type="ORF">GCM10007096_11000</name>
</gene>
<proteinExistence type="inferred from homology"/>
<dbReference type="EMBL" id="BMFV01000006">
    <property type="protein sequence ID" value="GGH78104.1"/>
    <property type="molecule type" value="Genomic_DNA"/>
</dbReference>
<dbReference type="RefSeq" id="WP_188496399.1">
    <property type="nucleotide sequence ID" value="NZ_BMFV01000006.1"/>
</dbReference>
<dbReference type="InterPro" id="IPR036250">
    <property type="entry name" value="AcylCo_DH-like_C"/>
</dbReference>
<evidence type="ECO:0000256" key="4">
    <source>
        <dbReference type="ARBA" id="ARBA00022827"/>
    </source>
</evidence>
<evidence type="ECO:0000256" key="6">
    <source>
        <dbReference type="RuleBase" id="RU362125"/>
    </source>
</evidence>
<evidence type="ECO:0000256" key="3">
    <source>
        <dbReference type="ARBA" id="ARBA00022630"/>
    </source>
</evidence>
<comment type="similarity">
    <text evidence="2 6">Belongs to the acyl-CoA dehydrogenase family.</text>
</comment>
<evidence type="ECO:0000313" key="11">
    <source>
        <dbReference type="Proteomes" id="UP000656813"/>
    </source>
</evidence>
<keyword evidence="11" id="KW-1185">Reference proteome</keyword>
<evidence type="ECO:0000259" key="8">
    <source>
        <dbReference type="Pfam" id="PF02770"/>
    </source>
</evidence>
<dbReference type="InterPro" id="IPR006091">
    <property type="entry name" value="Acyl-CoA_Oxase/DH_mid-dom"/>
</dbReference>
<feature type="domain" description="Acyl-CoA dehydrogenase/oxidase C-terminal" evidence="7">
    <location>
        <begin position="224"/>
        <end position="372"/>
    </location>
</feature>
<dbReference type="Pfam" id="PF02770">
    <property type="entry name" value="Acyl-CoA_dh_M"/>
    <property type="match status" value="1"/>
</dbReference>
<dbReference type="Proteomes" id="UP000656813">
    <property type="component" value="Unassembled WGS sequence"/>
</dbReference>
<dbReference type="GO" id="GO:0003995">
    <property type="term" value="F:acyl-CoA dehydrogenase activity"/>
    <property type="evidence" value="ECO:0007669"/>
    <property type="project" value="TreeGrafter"/>
</dbReference>
<dbReference type="InterPro" id="IPR037069">
    <property type="entry name" value="AcylCoA_DH/ox_N_sf"/>
</dbReference>
<dbReference type="InterPro" id="IPR009100">
    <property type="entry name" value="AcylCoA_DH/oxidase_NM_dom_sf"/>
</dbReference>
<reference evidence="10" key="2">
    <citation type="submission" date="2020-09" db="EMBL/GenBank/DDBJ databases">
        <authorList>
            <person name="Sun Q."/>
            <person name="Zhou Y."/>
        </authorList>
    </citation>
    <scope>NUCLEOTIDE SEQUENCE</scope>
    <source>
        <strain evidence="10">CGMCC 1.12777</strain>
    </source>
</reference>
<dbReference type="InterPro" id="IPR013786">
    <property type="entry name" value="AcylCoA_DH/ox_N"/>
</dbReference>
<dbReference type="GO" id="GO:0050660">
    <property type="term" value="F:flavin adenine dinucleotide binding"/>
    <property type="evidence" value="ECO:0007669"/>
    <property type="project" value="InterPro"/>
</dbReference>
<comment type="cofactor">
    <cofactor evidence="1 6">
        <name>FAD</name>
        <dbReference type="ChEBI" id="CHEBI:57692"/>
    </cofactor>
</comment>
<sequence length="378" mass="41834">MNDVAFQQLKAEVKEYVRGPLRALSERIEETGQCGKAVWDELRARGYLTLAAPTTLGGQGLKFSQYLEIIELFSQSHGSIRVIVHVCNGIWRPLLPIVNEEQKERFLIPLVKGEITTTFTLTEPNSGSGADIKTTVRKEGSDYLVNGEKWMISFGDLADYFLLFARLEGTKGYEGTLALMVPRDTPGLTIKLMPETMGQKGTGHAHLILNNARVPEGNLLGEPGQGLIAALSGFLDPSRISVAMTCVGLAQRALDLAIDRANERVTFGKPLSKRQLIQSYIAEMATDIEAARLLCKNAGMLQDQETLEPAQASMAKFYSVDMLKRVTDKALQIFGGIGYFKGSEIERIYRDSRLQWFEEGTAETQKVVIAKHFLTKGE</sequence>
<dbReference type="PIRSF" id="PIRSF016578">
    <property type="entry name" value="HsaA"/>
    <property type="match status" value="1"/>
</dbReference>
<feature type="domain" description="Acyl-CoA dehydrogenase/oxidase N-terminal" evidence="9">
    <location>
        <begin position="7"/>
        <end position="114"/>
    </location>
</feature>
<feature type="domain" description="Acyl-CoA oxidase/dehydrogenase middle" evidence="8">
    <location>
        <begin position="119"/>
        <end position="211"/>
    </location>
</feature>
<dbReference type="AlphaFoldDB" id="A0A8J3ELW8"/>
<evidence type="ECO:0000256" key="2">
    <source>
        <dbReference type="ARBA" id="ARBA00009347"/>
    </source>
</evidence>
<accession>A0A8J3ELW8</accession>
<evidence type="ECO:0000313" key="10">
    <source>
        <dbReference type="EMBL" id="GGH78104.1"/>
    </source>
</evidence>
<dbReference type="Gene3D" id="2.40.110.10">
    <property type="entry name" value="Butyryl-CoA Dehydrogenase, subunit A, domain 2"/>
    <property type="match status" value="1"/>
</dbReference>
<dbReference type="PANTHER" id="PTHR43884">
    <property type="entry name" value="ACYL-COA DEHYDROGENASE"/>
    <property type="match status" value="1"/>
</dbReference>
<protein>
    <submittedName>
        <fullName evidence="10">Acyl-CoA dehydrogenase</fullName>
    </submittedName>
</protein>
<dbReference type="InterPro" id="IPR009075">
    <property type="entry name" value="AcylCo_DH/oxidase_C"/>
</dbReference>
<keyword evidence="3 6" id="KW-0285">Flavoprotein</keyword>
<dbReference type="PANTHER" id="PTHR43884:SF40">
    <property type="entry name" value="ACYL-COA DEHYDROGENASE"/>
    <property type="match status" value="1"/>
</dbReference>
<keyword evidence="4 6" id="KW-0274">FAD</keyword>
<evidence type="ECO:0000259" key="9">
    <source>
        <dbReference type="Pfam" id="PF02771"/>
    </source>
</evidence>
<dbReference type="FunFam" id="1.20.140.10:FF:000001">
    <property type="entry name" value="Acyl-CoA dehydrogenase"/>
    <property type="match status" value="1"/>
</dbReference>
<organism evidence="10 11">
    <name type="scientific">Pullulanibacillus pueri</name>
    <dbReference type="NCBI Taxonomy" id="1437324"/>
    <lineage>
        <taxon>Bacteria</taxon>
        <taxon>Bacillati</taxon>
        <taxon>Bacillota</taxon>
        <taxon>Bacilli</taxon>
        <taxon>Bacillales</taxon>
        <taxon>Sporolactobacillaceae</taxon>
        <taxon>Pullulanibacillus</taxon>
    </lineage>
</organism>
<dbReference type="SUPFAM" id="SSF47203">
    <property type="entry name" value="Acyl-CoA dehydrogenase C-terminal domain-like"/>
    <property type="match status" value="1"/>
</dbReference>